<evidence type="ECO:0000313" key="2">
    <source>
        <dbReference type="Proteomes" id="UP000292881"/>
    </source>
</evidence>
<sequence>MSHQICVEVNGEKVCFPLYMPIRWWWEDPNPPDPRRPDPDPWRDLFILNALVDVAGSLSARIGARDELVQMAQRTLQVAVEDLGVGAELRMMERPS</sequence>
<proteinExistence type="predicted"/>
<dbReference type="AlphaFoldDB" id="A0A4Q2JPD4"/>
<dbReference type="Proteomes" id="UP000292881">
    <property type="component" value="Unassembled WGS sequence"/>
</dbReference>
<accession>A0A4Q2JPD4</accession>
<dbReference type="RefSeq" id="WP_129234472.1">
    <property type="nucleotide sequence ID" value="NZ_SDPL01000131.1"/>
</dbReference>
<name>A0A4Q2JPD4_9MICO</name>
<organism evidence="1 2">
    <name type="scientific">Agromyces binzhouensis</name>
    <dbReference type="NCBI Taxonomy" id="1817495"/>
    <lineage>
        <taxon>Bacteria</taxon>
        <taxon>Bacillati</taxon>
        <taxon>Actinomycetota</taxon>
        <taxon>Actinomycetes</taxon>
        <taxon>Micrococcales</taxon>
        <taxon>Microbacteriaceae</taxon>
        <taxon>Agromyces</taxon>
    </lineage>
</organism>
<keyword evidence="2" id="KW-1185">Reference proteome</keyword>
<protein>
    <submittedName>
        <fullName evidence="1">Uncharacterized protein</fullName>
    </submittedName>
</protein>
<evidence type="ECO:0000313" key="1">
    <source>
        <dbReference type="EMBL" id="RXZ48080.1"/>
    </source>
</evidence>
<comment type="caution">
    <text evidence="1">The sequence shown here is derived from an EMBL/GenBank/DDBJ whole genome shotgun (WGS) entry which is preliminary data.</text>
</comment>
<gene>
    <name evidence="1" type="ORF">ESO86_08305</name>
</gene>
<reference evidence="1 2" key="1">
    <citation type="submission" date="2019-01" db="EMBL/GenBank/DDBJ databases">
        <authorList>
            <person name="Li J."/>
        </authorList>
    </citation>
    <scope>NUCLEOTIDE SEQUENCE [LARGE SCALE GENOMIC DNA]</scope>
    <source>
        <strain evidence="1 2">CGMCC 4.7180</strain>
    </source>
</reference>
<dbReference type="EMBL" id="SDPL01000131">
    <property type="protein sequence ID" value="RXZ48080.1"/>
    <property type="molecule type" value="Genomic_DNA"/>
</dbReference>